<comment type="similarity">
    <text evidence="3 4">In the C-terminal section; belongs to the PPC synthetase family.</text>
</comment>
<dbReference type="InterPro" id="IPR003382">
    <property type="entry name" value="Flavoprotein"/>
</dbReference>
<evidence type="ECO:0000259" key="5">
    <source>
        <dbReference type="Pfam" id="PF02441"/>
    </source>
</evidence>
<dbReference type="Gene3D" id="3.40.50.10300">
    <property type="entry name" value="CoaB-like"/>
    <property type="match status" value="1"/>
</dbReference>
<dbReference type="NCBIfam" id="TIGR00521">
    <property type="entry name" value="coaBC_dfp"/>
    <property type="match status" value="1"/>
</dbReference>
<reference evidence="7 8" key="1">
    <citation type="journal article" date="2016" name="Front. Microbiol.">
        <title>Comprehensive Phylogenetic Analysis of Bovine Non-aureus Staphylococci Species Based on Whole-Genome Sequencing.</title>
        <authorList>
            <person name="Naushad S."/>
            <person name="Barkema H.W."/>
            <person name="Luby C."/>
            <person name="Condas L.A."/>
            <person name="Nobrega D.B."/>
            <person name="Carson D.A."/>
            <person name="De Buck J."/>
        </authorList>
    </citation>
    <scope>NUCLEOTIDE SEQUENCE [LARGE SCALE GENOMIC DNA]</scope>
    <source>
        <strain evidence="7 8">SNUC 2204</strain>
    </source>
</reference>
<evidence type="ECO:0000256" key="4">
    <source>
        <dbReference type="RuleBase" id="RU364078"/>
    </source>
</evidence>
<dbReference type="HAMAP" id="MF_02225">
    <property type="entry name" value="CoaBC"/>
    <property type="match status" value="1"/>
</dbReference>
<dbReference type="InterPro" id="IPR007085">
    <property type="entry name" value="DNA/pantothenate-metab_flavo_C"/>
</dbReference>
<comment type="catalytic activity">
    <reaction evidence="3 4">
        <text>(R)-4'-phosphopantothenate + L-cysteine + CTP = N-[(R)-4-phosphopantothenoyl]-L-cysteine + CMP + diphosphate + H(+)</text>
        <dbReference type="Rhea" id="RHEA:19397"/>
        <dbReference type="ChEBI" id="CHEBI:10986"/>
        <dbReference type="ChEBI" id="CHEBI:15378"/>
        <dbReference type="ChEBI" id="CHEBI:33019"/>
        <dbReference type="ChEBI" id="CHEBI:35235"/>
        <dbReference type="ChEBI" id="CHEBI:37563"/>
        <dbReference type="ChEBI" id="CHEBI:59458"/>
        <dbReference type="ChEBI" id="CHEBI:60377"/>
        <dbReference type="EC" id="6.3.2.5"/>
    </reaction>
</comment>
<gene>
    <name evidence="3 7" type="primary">coaBC</name>
    <name evidence="7" type="ORF">BU072_09810</name>
</gene>
<protein>
    <recommendedName>
        <fullName evidence="3">Coenzyme A biosynthesis bifunctional protein CoaBC</fullName>
    </recommendedName>
    <alternativeName>
        <fullName evidence="3">DNA/pantothenate metabolism flavoprotein</fullName>
    </alternativeName>
    <alternativeName>
        <fullName evidence="3">Phosphopantothenoylcysteine synthetase/decarboxylase</fullName>
        <shortName evidence="3">PPCS-PPCDC</shortName>
    </alternativeName>
    <domain>
        <recommendedName>
            <fullName evidence="3">Phosphopantothenoylcysteine decarboxylase</fullName>
            <shortName evidence="3">PPC decarboxylase</shortName>
            <shortName evidence="3">PPC-DC</shortName>
            <ecNumber evidence="3">4.1.1.36</ecNumber>
        </recommendedName>
        <alternativeName>
            <fullName evidence="3">CoaC</fullName>
        </alternativeName>
    </domain>
    <domain>
        <recommendedName>
            <fullName evidence="3">Phosphopantothenate--cysteine ligase</fullName>
            <ecNumber evidence="3">6.3.2.5</ecNumber>
        </recommendedName>
        <alternativeName>
            <fullName evidence="3">CoaB</fullName>
        </alternativeName>
        <alternativeName>
            <fullName evidence="3">Phosphopantothenoylcysteine synthetase</fullName>
            <shortName evidence="3">PPC synthetase</shortName>
            <shortName evidence="3">PPC-S</shortName>
        </alternativeName>
    </domain>
</protein>
<comment type="catalytic activity">
    <reaction evidence="3 4">
        <text>N-[(R)-4-phosphopantothenoyl]-L-cysteine + H(+) = (R)-4'-phosphopantetheine + CO2</text>
        <dbReference type="Rhea" id="RHEA:16793"/>
        <dbReference type="ChEBI" id="CHEBI:15378"/>
        <dbReference type="ChEBI" id="CHEBI:16526"/>
        <dbReference type="ChEBI" id="CHEBI:59458"/>
        <dbReference type="ChEBI" id="CHEBI:61723"/>
        <dbReference type="EC" id="4.1.1.36"/>
    </reaction>
</comment>
<keyword evidence="3" id="KW-0479">Metal-binding</keyword>
<comment type="pathway">
    <text evidence="3 4">Cofactor biosynthesis; coenzyme A biosynthesis; CoA from (R)-pantothenate: step 3/5.</text>
</comment>
<comment type="caution">
    <text evidence="3">Lacks conserved residue(s) required for the propagation of feature annotation.</text>
</comment>
<comment type="cofactor">
    <cofactor evidence="3">
        <name>Mg(2+)</name>
        <dbReference type="ChEBI" id="CHEBI:18420"/>
    </cofactor>
</comment>
<dbReference type="InterPro" id="IPR035929">
    <property type="entry name" value="CoaB-like_sf"/>
</dbReference>
<dbReference type="GeneID" id="64116099"/>
<feature type="binding site" evidence="3">
    <location>
        <position position="324"/>
    </location>
    <ligand>
        <name>CTP</name>
        <dbReference type="ChEBI" id="CHEBI:37563"/>
    </ligand>
</feature>
<comment type="cofactor">
    <cofactor evidence="3">
        <name>FMN</name>
        <dbReference type="ChEBI" id="CHEBI:58210"/>
    </cofactor>
    <text evidence="3">Binds 1 FMN per subunit.</text>
</comment>
<keyword evidence="1 3" id="KW-0210">Decarboxylase</keyword>
<dbReference type="Gene3D" id="3.40.50.1950">
    <property type="entry name" value="Flavin prenyltransferase-like"/>
    <property type="match status" value="1"/>
</dbReference>
<keyword evidence="3" id="KW-0460">Magnesium</keyword>
<feature type="binding site" evidence="3">
    <location>
        <position position="290"/>
    </location>
    <ligand>
        <name>CTP</name>
        <dbReference type="ChEBI" id="CHEBI:37563"/>
    </ligand>
</feature>
<accession>A0A2T4PS41</accession>
<comment type="similarity">
    <text evidence="3 4">In the N-terminal section; belongs to the HFCD (homo-oligomeric flavin containing Cys decarboxylase) superfamily.</text>
</comment>
<feature type="domain" description="Flavoprotein" evidence="5">
    <location>
        <begin position="2"/>
        <end position="169"/>
    </location>
</feature>
<feature type="active site" description="Proton donor" evidence="3">
    <location>
        <position position="154"/>
    </location>
</feature>
<feature type="region of interest" description="Phosphopantothenoylcysteine decarboxylase" evidence="3">
    <location>
        <begin position="1"/>
        <end position="191"/>
    </location>
</feature>
<comment type="function">
    <text evidence="3">Catalyzes two sequential steps in the biosynthesis of coenzyme A. In the first step cysteine is conjugated to 4'-phosphopantothenate to form 4-phosphopantothenoylcysteine. In the second step the latter compound is decarboxylated to form 4'-phosphopantotheine.</text>
</comment>
<dbReference type="EC" id="6.3.2.5" evidence="3"/>
<dbReference type="GO" id="GO:0004633">
    <property type="term" value="F:phosphopantothenoylcysteine decarboxylase activity"/>
    <property type="evidence" value="ECO:0007669"/>
    <property type="project" value="UniProtKB-UniRule"/>
</dbReference>
<organism evidence="7 8">
    <name type="scientific">Mammaliicoccus vitulinus</name>
    <dbReference type="NCBI Taxonomy" id="71237"/>
    <lineage>
        <taxon>Bacteria</taxon>
        <taxon>Bacillati</taxon>
        <taxon>Bacillota</taxon>
        <taxon>Bacilli</taxon>
        <taxon>Bacillales</taxon>
        <taxon>Staphylococcaceae</taxon>
        <taxon>Mammaliicoccus</taxon>
    </lineage>
</organism>
<evidence type="ECO:0000313" key="8">
    <source>
        <dbReference type="Proteomes" id="UP000241209"/>
    </source>
</evidence>
<feature type="binding site" evidence="3">
    <location>
        <position position="280"/>
    </location>
    <ligand>
        <name>CTP</name>
        <dbReference type="ChEBI" id="CHEBI:37563"/>
    </ligand>
</feature>
<dbReference type="EMBL" id="PZFK01000019">
    <property type="protein sequence ID" value="PTI29088.1"/>
    <property type="molecule type" value="Genomic_DNA"/>
</dbReference>
<evidence type="ECO:0000256" key="3">
    <source>
        <dbReference type="HAMAP-Rule" id="MF_02225"/>
    </source>
</evidence>
<sequence length="400" mass="44078">MKNILLAVTGGIAAYKAIDLTSKLTQNGYCVRVMLTEHAKQFVTPLAFQAISRNHVYTDTFDEKDVSEIQHITLADWADAVIIAPATANTISKLANGLADNMVTSTLLATTAPVFIAPAMNVHMLEHPATVENMSRLRSYGYKFIAPGEGYLACGYVAKGRMEEPITILTIIDDYLKEQKNPQTFALQGKNVLVTAGPTVEKVDAVRYFTNRSSGKMGYALAEAARDLGANVILVSGETNLTQPTGLEFIQVSSAEEMFQAVKARMHDMDMIIKAAAVADYTPVEKSDNKMKKKDGDLELNFKRTTDILKYLGGHKEQQYLVGFAAETDNVEAYAMGKLKKKNADVIVANHVANQEIGFRSSDNEVEMFFANGDRVPLAKESKQKIAFKILNEITSRWED</sequence>
<dbReference type="GO" id="GO:0015941">
    <property type="term" value="P:pantothenate catabolic process"/>
    <property type="evidence" value="ECO:0007669"/>
    <property type="project" value="InterPro"/>
</dbReference>
<dbReference type="PANTHER" id="PTHR14359">
    <property type="entry name" value="HOMO-OLIGOMERIC FLAVIN CONTAINING CYS DECARBOXYLASE FAMILY"/>
    <property type="match status" value="1"/>
</dbReference>
<dbReference type="UniPathway" id="UPA00241">
    <property type="reaction ID" value="UER00353"/>
</dbReference>
<proteinExistence type="inferred from homology"/>
<comment type="function">
    <text evidence="4">Catalyzes two steps in the biosynthesis of coenzyme A. In the first step cysteine is conjugated to 4'-phosphopantothenate to form 4-phosphopantothenoylcysteine, in the latter compound is decarboxylated to form 4'-phosphopantotheine.</text>
</comment>
<dbReference type="SUPFAM" id="SSF52507">
    <property type="entry name" value="Homo-oligomeric flavin-containing Cys decarboxylases, HFCD"/>
    <property type="match status" value="1"/>
</dbReference>
<dbReference type="GO" id="GO:0046872">
    <property type="term" value="F:metal ion binding"/>
    <property type="evidence" value="ECO:0007669"/>
    <property type="project" value="UniProtKB-KW"/>
</dbReference>
<comment type="pathway">
    <text evidence="3 4">Cofactor biosynthesis; coenzyme A biosynthesis; CoA from (R)-pantothenate: step 2/5.</text>
</comment>
<dbReference type="GO" id="GO:0071513">
    <property type="term" value="C:phosphopantothenoylcysteine decarboxylase complex"/>
    <property type="evidence" value="ECO:0007669"/>
    <property type="project" value="TreeGrafter"/>
</dbReference>
<keyword evidence="3 4" id="KW-0436">Ligase</keyword>
<keyword evidence="3 4" id="KW-0288">FMN</keyword>
<feature type="binding site" evidence="3">
    <location>
        <position position="342"/>
    </location>
    <ligand>
        <name>CTP</name>
        <dbReference type="ChEBI" id="CHEBI:37563"/>
    </ligand>
</feature>
<dbReference type="Pfam" id="PF02441">
    <property type="entry name" value="Flavoprotein"/>
    <property type="match status" value="1"/>
</dbReference>
<evidence type="ECO:0000313" key="7">
    <source>
        <dbReference type="EMBL" id="PTI29088.1"/>
    </source>
</evidence>
<dbReference type="STRING" id="1167632.GCA_000286335_00321"/>
<dbReference type="Pfam" id="PF04127">
    <property type="entry name" value="DFP"/>
    <property type="match status" value="1"/>
</dbReference>
<dbReference type="PANTHER" id="PTHR14359:SF6">
    <property type="entry name" value="PHOSPHOPANTOTHENOYLCYSTEINE DECARBOXYLASE"/>
    <property type="match status" value="1"/>
</dbReference>
<name>A0A2T4PS41_9STAP</name>
<dbReference type="GO" id="GO:0015937">
    <property type="term" value="P:coenzyme A biosynthetic process"/>
    <property type="evidence" value="ECO:0007669"/>
    <property type="project" value="UniProtKB-UniRule"/>
</dbReference>
<dbReference type="SUPFAM" id="SSF102645">
    <property type="entry name" value="CoaB-like"/>
    <property type="match status" value="1"/>
</dbReference>
<feature type="binding site" evidence="3">
    <location>
        <position position="338"/>
    </location>
    <ligand>
        <name>CTP</name>
        <dbReference type="ChEBI" id="CHEBI:37563"/>
    </ligand>
</feature>
<evidence type="ECO:0000256" key="1">
    <source>
        <dbReference type="ARBA" id="ARBA00022793"/>
    </source>
</evidence>
<dbReference type="AlphaFoldDB" id="A0A2T4PS41"/>
<dbReference type="InterPro" id="IPR005252">
    <property type="entry name" value="CoaBC"/>
</dbReference>
<feature type="region of interest" description="Phosphopantothenate--cysteine ligase" evidence="3">
    <location>
        <begin position="192"/>
        <end position="400"/>
    </location>
</feature>
<comment type="caution">
    <text evidence="7">The sequence shown here is derived from an EMBL/GenBank/DDBJ whole genome shotgun (WGS) entry which is preliminary data.</text>
</comment>
<dbReference type="InterPro" id="IPR036551">
    <property type="entry name" value="Flavin_trans-like"/>
</dbReference>
<dbReference type="EC" id="4.1.1.36" evidence="3"/>
<evidence type="ECO:0000256" key="2">
    <source>
        <dbReference type="ARBA" id="ARBA00023239"/>
    </source>
</evidence>
<keyword evidence="2 3" id="KW-0456">Lyase</keyword>
<keyword evidence="3" id="KW-0511">Multifunctional enzyme</keyword>
<keyword evidence="3 4" id="KW-0285">Flavoprotein</keyword>
<evidence type="ECO:0000259" key="6">
    <source>
        <dbReference type="Pfam" id="PF04127"/>
    </source>
</evidence>
<dbReference type="GO" id="GO:0004632">
    <property type="term" value="F:phosphopantothenate--cysteine ligase activity"/>
    <property type="evidence" value="ECO:0007669"/>
    <property type="project" value="UniProtKB-UniRule"/>
</dbReference>
<dbReference type="RefSeq" id="WP_107537352.1">
    <property type="nucleotide sequence ID" value="NZ_BMDF01000002.1"/>
</dbReference>
<dbReference type="GO" id="GO:0010181">
    <property type="term" value="F:FMN binding"/>
    <property type="evidence" value="ECO:0007669"/>
    <property type="project" value="UniProtKB-UniRule"/>
</dbReference>
<dbReference type="Proteomes" id="UP000241209">
    <property type="component" value="Unassembled WGS sequence"/>
</dbReference>
<feature type="domain" description="DNA/pantothenate metabolism flavoprotein C-terminal" evidence="6">
    <location>
        <begin position="187"/>
        <end position="395"/>
    </location>
</feature>